<evidence type="ECO:0000256" key="1">
    <source>
        <dbReference type="ARBA" id="ARBA00004141"/>
    </source>
</evidence>
<dbReference type="Proteomes" id="UP000244855">
    <property type="component" value="Unassembled WGS sequence"/>
</dbReference>
<accession>A0A2V1DZC2</accession>
<dbReference type="SUPFAM" id="SSF53448">
    <property type="entry name" value="Nucleotide-diphospho-sugar transferases"/>
    <property type="match status" value="1"/>
</dbReference>
<protein>
    <submittedName>
        <fullName evidence="8">Glycosyltransferase family 2 protein</fullName>
    </submittedName>
</protein>
<proteinExistence type="predicted"/>
<evidence type="ECO:0000256" key="3">
    <source>
        <dbReference type="ARBA" id="ARBA00022679"/>
    </source>
</evidence>
<dbReference type="Gene3D" id="3.90.550.10">
    <property type="entry name" value="Spore Coat Polysaccharide Biosynthesis Protein SpsA, Chain A"/>
    <property type="match status" value="1"/>
</dbReference>
<gene>
    <name evidence="8" type="ORF">DM02DRAFT_588059</name>
</gene>
<feature type="transmembrane region" description="Helical" evidence="7">
    <location>
        <begin position="82"/>
        <end position="102"/>
    </location>
</feature>
<dbReference type="GO" id="GO:0016757">
    <property type="term" value="F:glycosyltransferase activity"/>
    <property type="evidence" value="ECO:0007669"/>
    <property type="project" value="UniProtKB-KW"/>
</dbReference>
<evidence type="ECO:0000256" key="7">
    <source>
        <dbReference type="SAM" id="Phobius"/>
    </source>
</evidence>
<evidence type="ECO:0000256" key="2">
    <source>
        <dbReference type="ARBA" id="ARBA00022676"/>
    </source>
</evidence>
<dbReference type="AlphaFoldDB" id="A0A2V1DZC2"/>
<dbReference type="GO" id="GO:0016020">
    <property type="term" value="C:membrane"/>
    <property type="evidence" value="ECO:0007669"/>
    <property type="project" value="UniProtKB-SubCell"/>
</dbReference>
<keyword evidence="9" id="KW-1185">Reference proteome</keyword>
<evidence type="ECO:0000256" key="5">
    <source>
        <dbReference type="ARBA" id="ARBA00022989"/>
    </source>
</evidence>
<dbReference type="PANTHER" id="PTHR43867:SF2">
    <property type="entry name" value="CELLULOSE SYNTHASE CATALYTIC SUBUNIT A [UDP-FORMING]"/>
    <property type="match status" value="1"/>
</dbReference>
<comment type="subcellular location">
    <subcellularLocation>
        <location evidence="1">Membrane</location>
        <topology evidence="1">Multi-pass membrane protein</topology>
    </subcellularLocation>
</comment>
<feature type="transmembrane region" description="Helical" evidence="7">
    <location>
        <begin position="668"/>
        <end position="686"/>
    </location>
</feature>
<evidence type="ECO:0000313" key="8">
    <source>
        <dbReference type="EMBL" id="PVI03409.1"/>
    </source>
</evidence>
<dbReference type="CDD" id="cd06421">
    <property type="entry name" value="CESA_CelA_like"/>
    <property type="match status" value="1"/>
</dbReference>
<dbReference type="InterPro" id="IPR029044">
    <property type="entry name" value="Nucleotide-diphossugar_trans"/>
</dbReference>
<organism evidence="8 9">
    <name type="scientific">Periconia macrospinosa</name>
    <dbReference type="NCBI Taxonomy" id="97972"/>
    <lineage>
        <taxon>Eukaryota</taxon>
        <taxon>Fungi</taxon>
        <taxon>Dikarya</taxon>
        <taxon>Ascomycota</taxon>
        <taxon>Pezizomycotina</taxon>
        <taxon>Dothideomycetes</taxon>
        <taxon>Pleosporomycetidae</taxon>
        <taxon>Pleosporales</taxon>
        <taxon>Massarineae</taxon>
        <taxon>Periconiaceae</taxon>
        <taxon>Periconia</taxon>
    </lineage>
</organism>
<feature type="transmembrane region" description="Helical" evidence="7">
    <location>
        <begin position="122"/>
        <end position="148"/>
    </location>
</feature>
<dbReference type="Pfam" id="PF13641">
    <property type="entry name" value="Glyco_tranf_2_3"/>
    <property type="match status" value="1"/>
</dbReference>
<feature type="transmembrane region" description="Helical" evidence="7">
    <location>
        <begin position="563"/>
        <end position="585"/>
    </location>
</feature>
<dbReference type="EMBL" id="KZ805332">
    <property type="protein sequence ID" value="PVI03409.1"/>
    <property type="molecule type" value="Genomic_DNA"/>
</dbReference>
<evidence type="ECO:0000256" key="4">
    <source>
        <dbReference type="ARBA" id="ARBA00022692"/>
    </source>
</evidence>
<dbReference type="OrthoDB" id="72851at2759"/>
<dbReference type="InterPro" id="IPR050321">
    <property type="entry name" value="Glycosyltr_2/OpgH_subfam"/>
</dbReference>
<dbReference type="PANTHER" id="PTHR43867">
    <property type="entry name" value="CELLULOSE SYNTHASE CATALYTIC SUBUNIT A [UDP-FORMING]"/>
    <property type="match status" value="1"/>
</dbReference>
<keyword evidence="4 7" id="KW-0812">Transmembrane</keyword>
<sequence length="687" mass="77853">MHFTVGSSRVRLSLSRLSSNSSLPNRIDNVDLEKATDLVLPDPELGVYNIHSHSASSKDRGIWTVRKINDGEISSSRWKKTLFPYLGLTASLPVIAASWYTIAQLRIISKYREDQAIWDWKMFVGLFLVGIDLLSFFVPVVSVILIAAKSINPRHRPQLQLSGDNVPAVDVLVTSCNEDVEVIKDTLLAVLSIDYPQEKFRVIISDDGASKELKAWVSQLGHPNLHYTSRTTRGGFKAGNLNHAVALTERLPGSPSDFIAALDADMIVEKRWLRSVMAHIILDDRVAVVCPAQHFYNVPINDPLEQSNVISWHGQDLLRDNANWAWNSGSGYVLRRQALQEIGGFPTKGLTEDVQSSVNMMAKGWKTAYLPEELQWGLIPETYHAHLKQFVRWNVGGSQIGLHFDFYLNSSKTDQLTVSQRFLGFTIAFSTMIYPILVATNQICAPIRFVLGTPLAYFHTTGELRMLLRLQCAMFLLKWLQELHLSVFVGYRAAVQESCFATWMSPYFALSTIRSFFLPKWLGGTTPGFTSTGSISNTLHERSAHRRASLRDRLHDGLFECSMWFHAVLIAALAMSVAFRSRIVLQHFPIHDTWNTTNMIEILRQVAWPAPFWLKSIFANLTPLLYLISPPNVPERDKLLGNREKSGARYPLQEFRKVRSTWAVDNTLFHYILILYTAVVFLWTFTI</sequence>
<keyword evidence="2" id="KW-0328">Glycosyltransferase</keyword>
<evidence type="ECO:0000256" key="6">
    <source>
        <dbReference type="ARBA" id="ARBA00023136"/>
    </source>
</evidence>
<reference evidence="8 9" key="1">
    <citation type="journal article" date="2018" name="Sci. Rep.">
        <title>Comparative genomics provides insights into the lifestyle and reveals functional heterogeneity of dark septate endophytic fungi.</title>
        <authorList>
            <person name="Knapp D.G."/>
            <person name="Nemeth J.B."/>
            <person name="Barry K."/>
            <person name="Hainaut M."/>
            <person name="Henrissat B."/>
            <person name="Johnson J."/>
            <person name="Kuo A."/>
            <person name="Lim J.H.P."/>
            <person name="Lipzen A."/>
            <person name="Nolan M."/>
            <person name="Ohm R.A."/>
            <person name="Tamas L."/>
            <person name="Grigoriev I.V."/>
            <person name="Spatafora J.W."/>
            <person name="Nagy L.G."/>
            <person name="Kovacs G.M."/>
        </authorList>
    </citation>
    <scope>NUCLEOTIDE SEQUENCE [LARGE SCALE GENOMIC DNA]</scope>
    <source>
        <strain evidence="8 9">DSE2036</strain>
    </source>
</reference>
<name>A0A2V1DZC2_9PLEO</name>
<keyword evidence="3 8" id="KW-0808">Transferase</keyword>
<evidence type="ECO:0000313" key="9">
    <source>
        <dbReference type="Proteomes" id="UP000244855"/>
    </source>
</evidence>
<keyword evidence="5 7" id="KW-1133">Transmembrane helix</keyword>
<keyword evidence="6 7" id="KW-0472">Membrane</keyword>
<feature type="transmembrane region" description="Helical" evidence="7">
    <location>
        <begin position="606"/>
        <end position="628"/>
    </location>
</feature>
<dbReference type="STRING" id="97972.A0A2V1DZC2"/>